<keyword evidence="2" id="KW-0472">Membrane</keyword>
<reference evidence="4" key="1">
    <citation type="submission" date="2017-03" db="EMBL/GenBank/DDBJ databases">
        <authorList>
            <person name="Monnet C."/>
        </authorList>
    </citation>
    <scope>NUCLEOTIDE SEQUENCE [LARGE SCALE GENOMIC DNA]</scope>
    <source>
        <strain evidence="4">SJ5-8</strain>
    </source>
</reference>
<feature type="region of interest" description="Disordered" evidence="1">
    <location>
        <begin position="327"/>
        <end position="379"/>
    </location>
</feature>
<keyword evidence="2" id="KW-0812">Transmembrane</keyword>
<protein>
    <submittedName>
        <fullName evidence="3">Uncharacterized protein</fullName>
    </submittedName>
</protein>
<accession>A0A2H1L5A6</accession>
<proteinExistence type="predicted"/>
<evidence type="ECO:0000256" key="1">
    <source>
        <dbReference type="SAM" id="MobiDB-lite"/>
    </source>
</evidence>
<sequence>MTGHGESAGVRTRTSSTRARSLAIAGLLVVVLTVTSVPVLGMVAYGPARTVSAYLAALDRADADGALGRLVTGEITDGWALTDAALEGAPSLPTRAAVTHAEVDGDTAAVTAQFDLAGTTRTQEFSLVRAPGTWGLFPVWLIEPGTLPRLDLVVDGASTVRINNADVPAPRDGLPVLYPVEYSAGFAEDYFRSTAQNAVVDGSAPEVEVQLAAEPTEMLRAEVERLVREHLDGCVTATTLMPAGCTFGHDTVNTMLGDVSWEMVEYPDVRLSTERRRLVTAPAEAVAQVSGRYRDIVTAMESDVDQPISFTFSATVTIEDGEPAIQPVEAGLSGGAGLGEESDADAEDADSDRADSESDGPDDAPDDGPVDAPPVTDGD</sequence>
<dbReference type="RefSeq" id="WP_101589040.1">
    <property type="nucleotide sequence ID" value="NZ_FXZM01000007.1"/>
</dbReference>
<keyword evidence="4" id="KW-1185">Reference proteome</keyword>
<gene>
    <name evidence="3" type="ORF">BJEO58_01692</name>
</gene>
<name>A0A2H1L5A6_9MICO</name>
<keyword evidence="2" id="KW-1133">Transmembrane helix</keyword>
<feature type="compositionally biased region" description="Acidic residues" evidence="1">
    <location>
        <begin position="340"/>
        <end position="350"/>
    </location>
</feature>
<evidence type="ECO:0000313" key="3">
    <source>
        <dbReference type="EMBL" id="SMY12098.1"/>
    </source>
</evidence>
<dbReference type="OrthoDB" id="3818356at2"/>
<dbReference type="Proteomes" id="UP000234462">
    <property type="component" value="Unassembled WGS sequence"/>
</dbReference>
<evidence type="ECO:0000313" key="4">
    <source>
        <dbReference type="Proteomes" id="UP000234462"/>
    </source>
</evidence>
<organism evidence="3 4">
    <name type="scientific">Brevibacterium jeotgali</name>
    <dbReference type="NCBI Taxonomy" id="1262550"/>
    <lineage>
        <taxon>Bacteria</taxon>
        <taxon>Bacillati</taxon>
        <taxon>Actinomycetota</taxon>
        <taxon>Actinomycetes</taxon>
        <taxon>Micrococcales</taxon>
        <taxon>Brevibacteriaceae</taxon>
        <taxon>Brevibacterium</taxon>
    </lineage>
</organism>
<dbReference type="EMBL" id="FXZM01000007">
    <property type="protein sequence ID" value="SMY12098.1"/>
    <property type="molecule type" value="Genomic_DNA"/>
</dbReference>
<evidence type="ECO:0000256" key="2">
    <source>
        <dbReference type="SAM" id="Phobius"/>
    </source>
</evidence>
<dbReference type="AlphaFoldDB" id="A0A2H1L5A6"/>
<feature type="compositionally biased region" description="Acidic residues" evidence="1">
    <location>
        <begin position="357"/>
        <end position="369"/>
    </location>
</feature>
<feature type="transmembrane region" description="Helical" evidence="2">
    <location>
        <begin position="21"/>
        <end position="45"/>
    </location>
</feature>